<gene>
    <name evidence="5" type="ORF">SAMN05216216_104151</name>
</gene>
<dbReference type="InterPro" id="IPR004538">
    <property type="entry name" value="Hemolysin_A/TlyA"/>
</dbReference>
<keyword evidence="6" id="KW-1185">Reference proteome</keyword>
<dbReference type="InterPro" id="IPR029063">
    <property type="entry name" value="SAM-dependent_MTases_sf"/>
</dbReference>
<dbReference type="InterPro" id="IPR002877">
    <property type="entry name" value="RNA_MeTrfase_FtsJ_dom"/>
</dbReference>
<dbReference type="PANTHER" id="PTHR32319">
    <property type="entry name" value="BACTERIAL HEMOLYSIN-LIKE PROTEIN"/>
    <property type="match status" value="1"/>
</dbReference>
<evidence type="ECO:0000313" key="6">
    <source>
        <dbReference type="Proteomes" id="UP000199008"/>
    </source>
</evidence>
<dbReference type="InterPro" id="IPR036986">
    <property type="entry name" value="S4_RNA-bd_sf"/>
</dbReference>
<evidence type="ECO:0000259" key="4">
    <source>
        <dbReference type="Pfam" id="PF01728"/>
    </source>
</evidence>
<dbReference type="SUPFAM" id="SSF53335">
    <property type="entry name" value="S-adenosyl-L-methionine-dependent methyltransferases"/>
    <property type="match status" value="1"/>
</dbReference>
<accession>A0A1G9CQS2</accession>
<evidence type="ECO:0000256" key="3">
    <source>
        <dbReference type="PROSITE-ProRule" id="PRU00182"/>
    </source>
</evidence>
<dbReference type="NCBIfam" id="TIGR00478">
    <property type="entry name" value="tly"/>
    <property type="match status" value="1"/>
</dbReference>
<protein>
    <submittedName>
        <fullName evidence="5">23S rRNA (Cytidine1920-2'-O)/16S rRNA (Cytidine1409-2'-O)-methyltransferase</fullName>
    </submittedName>
</protein>
<proteinExistence type="inferred from homology"/>
<dbReference type="InterPro" id="IPR047048">
    <property type="entry name" value="TlyA"/>
</dbReference>
<reference evidence="6" key="1">
    <citation type="submission" date="2016-10" db="EMBL/GenBank/DDBJ databases">
        <authorList>
            <person name="Varghese N."/>
            <person name="Submissions S."/>
        </authorList>
    </citation>
    <scope>NUCLEOTIDE SEQUENCE [LARGE SCALE GENOMIC DNA]</scope>
    <source>
        <strain evidence="6">CGMCC 1.8895</strain>
    </source>
</reference>
<dbReference type="STRING" id="576118.SAMN05216216_104151"/>
<evidence type="ECO:0000313" key="5">
    <source>
        <dbReference type="EMBL" id="SDK54030.1"/>
    </source>
</evidence>
<keyword evidence="5" id="KW-0489">Methyltransferase</keyword>
<dbReference type="OrthoDB" id="9784736at2"/>
<keyword evidence="1 3" id="KW-0694">RNA-binding</keyword>
<dbReference type="GO" id="GO:0008168">
    <property type="term" value="F:methyltransferase activity"/>
    <property type="evidence" value="ECO:0007669"/>
    <property type="project" value="UniProtKB-KW"/>
</dbReference>
<dbReference type="RefSeq" id="WP_092984972.1">
    <property type="nucleotide sequence ID" value="NZ_FNFY01000004.1"/>
</dbReference>
<dbReference type="Gene3D" id="3.10.290.10">
    <property type="entry name" value="RNA-binding S4 domain"/>
    <property type="match status" value="1"/>
</dbReference>
<evidence type="ECO:0000256" key="2">
    <source>
        <dbReference type="ARBA" id="ARBA00029460"/>
    </source>
</evidence>
<dbReference type="GO" id="GO:0032259">
    <property type="term" value="P:methylation"/>
    <property type="evidence" value="ECO:0007669"/>
    <property type="project" value="UniProtKB-KW"/>
</dbReference>
<dbReference type="PROSITE" id="PS50889">
    <property type="entry name" value="S4"/>
    <property type="match status" value="1"/>
</dbReference>
<name>A0A1G9CQS2_9BACL</name>
<dbReference type="SUPFAM" id="SSF55174">
    <property type="entry name" value="Alpha-L RNA-binding motif"/>
    <property type="match status" value="1"/>
</dbReference>
<evidence type="ECO:0000256" key="1">
    <source>
        <dbReference type="ARBA" id="ARBA00022884"/>
    </source>
</evidence>
<keyword evidence="5" id="KW-0808">Transferase</keyword>
<dbReference type="EMBL" id="FNFY01000004">
    <property type="protein sequence ID" value="SDK54030.1"/>
    <property type="molecule type" value="Genomic_DNA"/>
</dbReference>
<dbReference type="AlphaFoldDB" id="A0A1G9CQS2"/>
<dbReference type="Proteomes" id="UP000199008">
    <property type="component" value="Unassembled WGS sequence"/>
</dbReference>
<comment type="similarity">
    <text evidence="2">Belongs to the TlyA family.</text>
</comment>
<feature type="domain" description="Ribosomal RNA methyltransferase FtsJ" evidence="4">
    <location>
        <begin position="60"/>
        <end position="241"/>
    </location>
</feature>
<dbReference type="Gene3D" id="3.40.50.150">
    <property type="entry name" value="Vaccinia Virus protein VP39"/>
    <property type="match status" value="1"/>
</dbReference>
<dbReference type="Pfam" id="PF01728">
    <property type="entry name" value="FtsJ"/>
    <property type="match status" value="1"/>
</dbReference>
<dbReference type="PANTHER" id="PTHR32319:SF0">
    <property type="entry name" value="BACTERIAL HEMOLYSIN-LIKE PROTEIN"/>
    <property type="match status" value="1"/>
</dbReference>
<sequence length="260" mass="29814">MKKVRIDEFIEANFNIGTVDEIQRIIMAGKVLNNNQPIYKPSEMIIPDKADIRFKNIKPFVSRGGLKLKYAIDCFNIVMDKKVMIDIGSSTGGFTDCALQNGASLVYAVDVGINQLNYKLRVHPDVIVKEQTNFKSTEREDFNPPPEIMTIDVSFTSIVPILRHIRELFDHPFEIVALIKPQFESFLEEREENGIITSPDTHKNVIERVIKECRQLNFHPDAIVRSKVRGTKGNQEYLLYLTHDKSIKNHITDEDIQSIL</sequence>
<organism evidence="5 6">
    <name type="scientific">Lacicoccus qingdaonensis</name>
    <dbReference type="NCBI Taxonomy" id="576118"/>
    <lineage>
        <taxon>Bacteria</taxon>
        <taxon>Bacillati</taxon>
        <taxon>Bacillota</taxon>
        <taxon>Bacilli</taxon>
        <taxon>Bacillales</taxon>
        <taxon>Salinicoccaceae</taxon>
        <taxon>Lacicoccus</taxon>
    </lineage>
</organism>
<dbReference type="GO" id="GO:0003723">
    <property type="term" value="F:RNA binding"/>
    <property type="evidence" value="ECO:0007669"/>
    <property type="project" value="UniProtKB-KW"/>
</dbReference>